<feature type="transmembrane region" description="Helical" evidence="7">
    <location>
        <begin position="166"/>
        <end position="187"/>
    </location>
</feature>
<dbReference type="InterPro" id="IPR003004">
    <property type="entry name" value="GspF/PilC"/>
</dbReference>
<dbReference type="InterPro" id="IPR042094">
    <property type="entry name" value="T2SS_GspF_sf"/>
</dbReference>
<protein>
    <submittedName>
        <fullName evidence="9">Type II secretion system F family protein</fullName>
    </submittedName>
</protein>
<organism evidence="9 10">
    <name type="scientific">Clostridium moutaii</name>
    <dbReference type="NCBI Taxonomy" id="3240932"/>
    <lineage>
        <taxon>Bacteria</taxon>
        <taxon>Bacillati</taxon>
        <taxon>Bacillota</taxon>
        <taxon>Clostridia</taxon>
        <taxon>Eubacteriales</taxon>
        <taxon>Clostridiaceae</taxon>
        <taxon>Clostridium</taxon>
    </lineage>
</organism>
<dbReference type="PANTHER" id="PTHR30012">
    <property type="entry name" value="GENERAL SECRETION PATHWAY PROTEIN"/>
    <property type="match status" value="1"/>
</dbReference>
<evidence type="ECO:0000256" key="2">
    <source>
        <dbReference type="ARBA" id="ARBA00005745"/>
    </source>
</evidence>
<evidence type="ECO:0000259" key="8">
    <source>
        <dbReference type="Pfam" id="PF00482"/>
    </source>
</evidence>
<dbReference type="Pfam" id="PF00482">
    <property type="entry name" value="T2SSF"/>
    <property type="match status" value="2"/>
</dbReference>
<dbReference type="RefSeq" id="WP_369703758.1">
    <property type="nucleotide sequence ID" value="NZ_JBGEWD010000005.1"/>
</dbReference>
<keyword evidence="5 7" id="KW-1133">Transmembrane helix</keyword>
<feature type="domain" description="Type II secretion system protein GspF" evidence="8">
    <location>
        <begin position="266"/>
        <end position="388"/>
    </location>
</feature>
<comment type="caution">
    <text evidence="9">The sequence shown here is derived from an EMBL/GenBank/DDBJ whole genome shotgun (WGS) entry which is preliminary data.</text>
</comment>
<dbReference type="InterPro" id="IPR018076">
    <property type="entry name" value="T2SS_GspF_dom"/>
</dbReference>
<sequence>MKKFIYKVWNDKLNIISGQIEEENMDTVFQNLKNKDLKIIYVREKFTLSKFRFFQKKLKDERLADFCGQIAMILSSGVSLLTGFEIIGQHTKNKSMRNMIFKLEESIKKGNNLSSAMKSCEEFPALLTDMVATGEISGNVDTVLYNMEDFYKKEANIKNKIKSASIYPLLVLIVALGMLLFFNFMVFPELKDLFANANLPFITIFVLGIMNFFNDNFVSIIAFVVVFIIILKYINTIPGVSYFIGKTILKVPILGDFKLDVMTSRFTRSMGLFLKSAIPIITIMNNIKLVLNNEFAAQKIENVKRQLVNGAKFADSIQNQNIFHPLVTEMMKVGEETGKLDAIMFKLADIYDEKVETEIRRLSALVEPALILVIGLIVGVIILGMALPVMQMSQGVK</sequence>
<keyword evidence="3" id="KW-1003">Cell membrane</keyword>
<evidence type="ECO:0000313" key="10">
    <source>
        <dbReference type="Proteomes" id="UP001564657"/>
    </source>
</evidence>
<feature type="transmembrane region" description="Helical" evidence="7">
    <location>
        <begin position="369"/>
        <end position="390"/>
    </location>
</feature>
<evidence type="ECO:0000256" key="4">
    <source>
        <dbReference type="ARBA" id="ARBA00022692"/>
    </source>
</evidence>
<keyword evidence="10" id="KW-1185">Reference proteome</keyword>
<name>A0ABV4BQG3_9CLOT</name>
<reference evidence="9 10" key="1">
    <citation type="submission" date="2024-08" db="EMBL/GenBank/DDBJ databases">
        <title>Clostridium lapicellarii sp. nov., and Clostridium renhuaiense sp. nov., two species isolated from the mud in a fermentation cellar used for producing sauce-flavour Chinese liquors.</title>
        <authorList>
            <person name="Yang F."/>
            <person name="Wang H."/>
            <person name="Chen L.Q."/>
            <person name="Zhou N."/>
            <person name="Lu J.J."/>
            <person name="Pu X.X."/>
            <person name="Wan B."/>
            <person name="Wang L."/>
            <person name="Liu S.J."/>
        </authorList>
    </citation>
    <scope>NUCLEOTIDE SEQUENCE [LARGE SCALE GENOMIC DNA]</scope>
    <source>
        <strain evidence="9 10">MT-5</strain>
    </source>
</reference>
<dbReference type="PANTHER" id="PTHR30012:SF0">
    <property type="entry name" value="TYPE II SECRETION SYSTEM PROTEIN F-RELATED"/>
    <property type="match status" value="1"/>
</dbReference>
<dbReference type="PRINTS" id="PR00812">
    <property type="entry name" value="BCTERIALGSPF"/>
</dbReference>
<evidence type="ECO:0000256" key="1">
    <source>
        <dbReference type="ARBA" id="ARBA00004651"/>
    </source>
</evidence>
<feature type="transmembrane region" description="Helical" evidence="7">
    <location>
        <begin position="220"/>
        <end position="244"/>
    </location>
</feature>
<evidence type="ECO:0000256" key="7">
    <source>
        <dbReference type="SAM" id="Phobius"/>
    </source>
</evidence>
<dbReference type="EMBL" id="JBGEWD010000005">
    <property type="protein sequence ID" value="MEY7999866.1"/>
    <property type="molecule type" value="Genomic_DNA"/>
</dbReference>
<proteinExistence type="inferred from homology"/>
<feature type="domain" description="Type II secretion system protein GspF" evidence="8">
    <location>
        <begin position="66"/>
        <end position="188"/>
    </location>
</feature>
<accession>A0ABV4BQG3</accession>
<keyword evidence="6 7" id="KW-0472">Membrane</keyword>
<comment type="subcellular location">
    <subcellularLocation>
        <location evidence="1">Cell membrane</location>
        <topology evidence="1">Multi-pass membrane protein</topology>
    </subcellularLocation>
</comment>
<comment type="similarity">
    <text evidence="2">Belongs to the GSP F family.</text>
</comment>
<feature type="transmembrane region" description="Helical" evidence="7">
    <location>
        <begin position="193"/>
        <end position="213"/>
    </location>
</feature>
<dbReference type="Gene3D" id="1.20.81.30">
    <property type="entry name" value="Type II secretion system (T2SS), domain F"/>
    <property type="match status" value="2"/>
</dbReference>
<evidence type="ECO:0000256" key="6">
    <source>
        <dbReference type="ARBA" id="ARBA00023136"/>
    </source>
</evidence>
<dbReference type="Proteomes" id="UP001564657">
    <property type="component" value="Unassembled WGS sequence"/>
</dbReference>
<keyword evidence="4 7" id="KW-0812">Transmembrane</keyword>
<evidence type="ECO:0000256" key="5">
    <source>
        <dbReference type="ARBA" id="ARBA00022989"/>
    </source>
</evidence>
<evidence type="ECO:0000313" key="9">
    <source>
        <dbReference type="EMBL" id="MEY7999866.1"/>
    </source>
</evidence>
<evidence type="ECO:0000256" key="3">
    <source>
        <dbReference type="ARBA" id="ARBA00022475"/>
    </source>
</evidence>
<gene>
    <name evidence="9" type="ORF">AB8U03_06605</name>
</gene>